<keyword evidence="1" id="KW-0689">Ribosomal protein</keyword>
<dbReference type="EMBL" id="CP094241">
    <property type="protein sequence ID" value="UNV85761.1"/>
    <property type="molecule type" value="Genomic_DNA"/>
</dbReference>
<dbReference type="GO" id="GO:0005840">
    <property type="term" value="C:ribosome"/>
    <property type="evidence" value="ECO:0007669"/>
    <property type="project" value="UniProtKB-KW"/>
</dbReference>
<proteinExistence type="predicted"/>
<evidence type="ECO:0000313" key="2">
    <source>
        <dbReference type="Proteomes" id="UP000829455"/>
    </source>
</evidence>
<dbReference type="Proteomes" id="UP000829455">
    <property type="component" value="Chromosome"/>
</dbReference>
<organism evidence="1 2">
    <name type="scientific">Neisseria macacae ATCC 33926</name>
    <dbReference type="NCBI Taxonomy" id="997348"/>
    <lineage>
        <taxon>Bacteria</taxon>
        <taxon>Pseudomonadati</taxon>
        <taxon>Pseudomonadota</taxon>
        <taxon>Betaproteobacteria</taxon>
        <taxon>Neisseriales</taxon>
        <taxon>Neisseriaceae</taxon>
        <taxon>Neisseria</taxon>
    </lineage>
</organism>
<name>A0ABY3Y9C5_9NEIS</name>
<evidence type="ECO:0000313" key="1">
    <source>
        <dbReference type="EMBL" id="UNV85761.1"/>
    </source>
</evidence>
<sequence length="110" mass="12545">MKTIDIIIEYINDKTSTYKILREYTPLSLSEIKSRIENHDAVIAVNDLKLDELKKVREIIRSLNNIGTEVVIQDVTGTITLKTLENIISSYEDIAADTEKLDALMFSDEQ</sequence>
<accession>A0ABY3Y9C5</accession>
<dbReference type="RefSeq" id="WP_242926007.1">
    <property type="nucleotide sequence ID" value="NZ_CP094241.1"/>
</dbReference>
<gene>
    <name evidence="1" type="ORF">MON40_04420</name>
</gene>
<keyword evidence="1" id="KW-0687">Ribonucleoprotein</keyword>
<reference evidence="1 2" key="1">
    <citation type="submission" date="2022-03" db="EMBL/GenBank/DDBJ databases">
        <title>Genome sequencing of Neisseria macacae.</title>
        <authorList>
            <person name="Baek M.-G."/>
        </authorList>
    </citation>
    <scope>NUCLEOTIDE SEQUENCE [LARGE SCALE GENOMIC DNA]</scope>
    <source>
        <strain evidence="1 2">ATCC 33926</strain>
    </source>
</reference>
<protein>
    <submittedName>
        <fullName evidence="1">50S ribosomal protein L7/L12</fullName>
    </submittedName>
</protein>
<keyword evidence="2" id="KW-1185">Reference proteome</keyword>